<dbReference type="GO" id="GO:0008270">
    <property type="term" value="F:zinc ion binding"/>
    <property type="evidence" value="ECO:0007669"/>
    <property type="project" value="InterPro"/>
</dbReference>
<dbReference type="InterPro" id="IPR001138">
    <property type="entry name" value="Zn2Cys6_DnaBD"/>
</dbReference>
<keyword evidence="1" id="KW-0539">Nucleus</keyword>
<evidence type="ECO:0000313" key="4">
    <source>
        <dbReference type="Proteomes" id="UP000800041"/>
    </source>
</evidence>
<evidence type="ECO:0000313" key="3">
    <source>
        <dbReference type="EMBL" id="KAF1987885.1"/>
    </source>
</evidence>
<organism evidence="3 4">
    <name type="scientific">Aulographum hederae CBS 113979</name>
    <dbReference type="NCBI Taxonomy" id="1176131"/>
    <lineage>
        <taxon>Eukaryota</taxon>
        <taxon>Fungi</taxon>
        <taxon>Dikarya</taxon>
        <taxon>Ascomycota</taxon>
        <taxon>Pezizomycotina</taxon>
        <taxon>Dothideomycetes</taxon>
        <taxon>Pleosporomycetidae</taxon>
        <taxon>Aulographales</taxon>
        <taxon>Aulographaceae</taxon>
    </lineage>
</organism>
<dbReference type="InterPro" id="IPR036864">
    <property type="entry name" value="Zn2-C6_fun-type_DNA-bd_sf"/>
</dbReference>
<dbReference type="OrthoDB" id="3946746at2759"/>
<dbReference type="Proteomes" id="UP000800041">
    <property type="component" value="Unassembled WGS sequence"/>
</dbReference>
<dbReference type="CDD" id="cd00067">
    <property type="entry name" value="GAL4"/>
    <property type="match status" value="1"/>
</dbReference>
<protein>
    <recommendedName>
        <fullName evidence="5">Zn(2)-C6 fungal-type domain-containing protein</fullName>
    </recommendedName>
</protein>
<reference evidence="3" key="1">
    <citation type="journal article" date="2020" name="Stud. Mycol.">
        <title>101 Dothideomycetes genomes: a test case for predicting lifestyles and emergence of pathogens.</title>
        <authorList>
            <person name="Haridas S."/>
            <person name="Albert R."/>
            <person name="Binder M."/>
            <person name="Bloem J."/>
            <person name="Labutti K."/>
            <person name="Salamov A."/>
            <person name="Andreopoulos B."/>
            <person name="Baker S."/>
            <person name="Barry K."/>
            <person name="Bills G."/>
            <person name="Bluhm B."/>
            <person name="Cannon C."/>
            <person name="Castanera R."/>
            <person name="Culley D."/>
            <person name="Daum C."/>
            <person name="Ezra D."/>
            <person name="Gonzalez J."/>
            <person name="Henrissat B."/>
            <person name="Kuo A."/>
            <person name="Liang C."/>
            <person name="Lipzen A."/>
            <person name="Lutzoni F."/>
            <person name="Magnuson J."/>
            <person name="Mondo S."/>
            <person name="Nolan M."/>
            <person name="Ohm R."/>
            <person name="Pangilinan J."/>
            <person name="Park H.-J."/>
            <person name="Ramirez L."/>
            <person name="Alfaro M."/>
            <person name="Sun H."/>
            <person name="Tritt A."/>
            <person name="Yoshinaga Y."/>
            <person name="Zwiers L.-H."/>
            <person name="Turgeon B."/>
            <person name="Goodwin S."/>
            <person name="Spatafora J."/>
            <person name="Crous P."/>
            <person name="Grigoriev I."/>
        </authorList>
    </citation>
    <scope>NUCLEOTIDE SEQUENCE</scope>
    <source>
        <strain evidence="3">CBS 113979</strain>
    </source>
</reference>
<sequence length="568" mass="63677">MDEDTYDNELSSPERTNTLDSFDMRYSGFDFSGFEFADSGGFGFFDHGLGHPALTARGMWPSQDPFTSHGEQQSSRIASMFVGEDHGLKSLNFSLLSDNYGADLGISDATTSNPSFSSRGFAVDTAVFADGLDQSLLESLHMDRVAEGHSLGLSMFPPLSYDMMDHVLPDVLNGYELLPSNSDIMQDPEISTISTDCPRTDAFNSESSALVPYVSSDQSSPATAGPSKGSHLGNPVPSGKQLVVRPKKARAQPYSKQSQTLPGYSSFMLEGSSFETRKPARFSPDQRRKVGQVRRLGACLRCRWLKRKCSVGQPCLACVRLQNAAVNHETKCLRWVGCIRSSFSEVNPFLTGPWKADDNPLPFKPAARLVGIIWKNLCERVLIFRDTMNTVERLMNEPSLTTKLLTFGNWDIFRDENQWKFEAFQKITLMCLLRYFDFLGDWKVRRACEVWAVVQACLSNWSETSRPEQLLRRVLYSTSSYLFQLCDQPVSPKKLLSLYEVDLVGIQVLLNSIEDGIEIGLQRFSTGKRGNDFRLHTLGYRELRAAHDDIIQQRLLSASSKKVQNNCL</sequence>
<evidence type="ECO:0008006" key="5">
    <source>
        <dbReference type="Google" id="ProtNLM"/>
    </source>
</evidence>
<feature type="region of interest" description="Disordered" evidence="2">
    <location>
        <begin position="214"/>
        <end position="259"/>
    </location>
</feature>
<keyword evidence="4" id="KW-1185">Reference proteome</keyword>
<evidence type="ECO:0000256" key="2">
    <source>
        <dbReference type="SAM" id="MobiDB-lite"/>
    </source>
</evidence>
<dbReference type="SUPFAM" id="SSF57701">
    <property type="entry name" value="Zn2/Cys6 DNA-binding domain"/>
    <property type="match status" value="1"/>
</dbReference>
<proteinExistence type="predicted"/>
<dbReference type="GO" id="GO:0000981">
    <property type="term" value="F:DNA-binding transcription factor activity, RNA polymerase II-specific"/>
    <property type="evidence" value="ECO:0007669"/>
    <property type="project" value="InterPro"/>
</dbReference>
<evidence type="ECO:0000256" key="1">
    <source>
        <dbReference type="ARBA" id="ARBA00023242"/>
    </source>
</evidence>
<dbReference type="InterPro" id="IPR052973">
    <property type="entry name" value="Fungal_sec-metab_reg_TF"/>
</dbReference>
<name>A0A6G1H405_9PEZI</name>
<dbReference type="PANTHER" id="PTHR35392">
    <property type="entry name" value="ZN(II)2CYS6 TRANSCRIPTION FACTOR (EUROFUNG)-RELATED-RELATED"/>
    <property type="match status" value="1"/>
</dbReference>
<dbReference type="AlphaFoldDB" id="A0A6G1H405"/>
<dbReference type="EMBL" id="ML977150">
    <property type="protein sequence ID" value="KAF1987885.1"/>
    <property type="molecule type" value="Genomic_DNA"/>
</dbReference>
<accession>A0A6G1H405</accession>
<gene>
    <name evidence="3" type="ORF">K402DRAFT_453106</name>
</gene>